<dbReference type="STRING" id="341036.SAMN05660649_02279"/>
<evidence type="ECO:0000313" key="1">
    <source>
        <dbReference type="EMBL" id="SFG64670.1"/>
    </source>
</evidence>
<dbReference type="Proteomes" id="UP000199337">
    <property type="component" value="Unassembled WGS sequence"/>
</dbReference>
<evidence type="ECO:0000313" key="2">
    <source>
        <dbReference type="Proteomes" id="UP000199337"/>
    </source>
</evidence>
<name>A0A1I2TIK8_9FIRM</name>
<organism evidence="1 2">
    <name type="scientific">Desulfotruncus arcticus DSM 17038</name>
    <dbReference type="NCBI Taxonomy" id="1121424"/>
    <lineage>
        <taxon>Bacteria</taxon>
        <taxon>Bacillati</taxon>
        <taxon>Bacillota</taxon>
        <taxon>Clostridia</taxon>
        <taxon>Eubacteriales</taxon>
        <taxon>Desulfallaceae</taxon>
        <taxon>Desulfotruncus</taxon>
    </lineage>
</organism>
<proteinExistence type="predicted"/>
<reference evidence="2" key="1">
    <citation type="submission" date="2016-10" db="EMBL/GenBank/DDBJ databases">
        <authorList>
            <person name="Varghese N."/>
            <person name="Submissions S."/>
        </authorList>
    </citation>
    <scope>NUCLEOTIDE SEQUENCE [LARGE SCALE GENOMIC DNA]</scope>
    <source>
        <strain evidence="2">DSM 17038</strain>
    </source>
</reference>
<keyword evidence="2" id="KW-1185">Reference proteome</keyword>
<gene>
    <name evidence="1" type="ORF">SAMN05660649_02279</name>
</gene>
<protein>
    <submittedName>
        <fullName evidence="1">Uncharacterized protein</fullName>
    </submittedName>
</protein>
<dbReference type="AlphaFoldDB" id="A0A1I2TIK8"/>
<accession>A0A1I2TIK8</accession>
<dbReference type="EMBL" id="FOOX01000007">
    <property type="protein sequence ID" value="SFG64670.1"/>
    <property type="molecule type" value="Genomic_DNA"/>
</dbReference>
<sequence>MDRKLESRTYHLSPNQLNELYRKYGRPGELSPGRPATRKRRRLDAALAALDRKSNSVLMPSDED</sequence>
<dbReference type="OrthoDB" id="1787447at2"/>
<dbReference type="RefSeq" id="WP_092471487.1">
    <property type="nucleotide sequence ID" value="NZ_FOOX01000007.1"/>
</dbReference>